<dbReference type="InterPro" id="IPR047050">
    <property type="entry name" value="NGN"/>
</dbReference>
<evidence type="ECO:0000259" key="9">
    <source>
        <dbReference type="SMART" id="SM00739"/>
    </source>
</evidence>
<dbReference type="GO" id="GO:0006354">
    <property type="term" value="P:DNA-templated transcription elongation"/>
    <property type="evidence" value="ECO:0007669"/>
    <property type="project" value="UniProtKB-UniRule"/>
</dbReference>
<dbReference type="Proteomes" id="UP000317371">
    <property type="component" value="Unassembled WGS sequence"/>
</dbReference>
<dbReference type="InterPro" id="IPR014722">
    <property type="entry name" value="Rib_uL2_dom2"/>
</dbReference>
<comment type="similarity">
    <text evidence="5 7">Belongs to the NusG family.</text>
</comment>
<comment type="function">
    <text evidence="5 7">Participates in transcription elongation, termination and antitermination.</text>
</comment>
<dbReference type="InterPro" id="IPR036735">
    <property type="entry name" value="NGN_dom_sf"/>
</dbReference>
<dbReference type="Gene3D" id="3.30.70.940">
    <property type="entry name" value="NusG, N-terminal domain"/>
    <property type="match status" value="1"/>
</dbReference>
<dbReference type="GO" id="GO:0005829">
    <property type="term" value="C:cytosol"/>
    <property type="evidence" value="ECO:0007669"/>
    <property type="project" value="UniProtKB-ARBA"/>
</dbReference>
<protein>
    <recommendedName>
        <fullName evidence="5 6">Transcription termination/antitermination protein NusG</fullName>
    </recommendedName>
</protein>
<dbReference type="PANTHER" id="PTHR30265">
    <property type="entry name" value="RHO-INTERACTING TRANSCRIPTION TERMINATION FACTOR NUSG"/>
    <property type="match status" value="1"/>
</dbReference>
<evidence type="ECO:0000313" key="11">
    <source>
        <dbReference type="Proteomes" id="UP000317371"/>
    </source>
</evidence>
<keyword evidence="3 5" id="KW-0805">Transcription regulation</keyword>
<dbReference type="InterPro" id="IPR008991">
    <property type="entry name" value="Translation_prot_SH3-like_sf"/>
</dbReference>
<sequence length="214" mass="24401">MESEQKQERPSSEIDIDAELAALDAEIAAQLDAEAEAEGPQPEWFVIHCYSGMENKVKKNIEHRAESMGMTDRILQVVVPTETEIEIRKGTRKEVERRVFPGYILVKMIMDEDSWYVVRNTPGVTGFVGMGNKPTPLRQEEVDKIMKRIESDEPRIKVSFQPGEHVRIMSGPFAEFSGVVDEIYPDKGKAKVLVSFFNRETPVEVDFLQLERDV</sequence>
<keyword evidence="1 5" id="KW-0806">Transcription termination</keyword>
<dbReference type="GO" id="GO:0031564">
    <property type="term" value="P:transcription antitermination"/>
    <property type="evidence" value="ECO:0007669"/>
    <property type="project" value="UniProtKB-UniRule"/>
</dbReference>
<gene>
    <name evidence="5 10" type="primary">nusG</name>
    <name evidence="10" type="ORF">FKZ61_23135</name>
</gene>
<evidence type="ECO:0000313" key="10">
    <source>
        <dbReference type="EMBL" id="TQE93052.1"/>
    </source>
</evidence>
<evidence type="ECO:0000256" key="5">
    <source>
        <dbReference type="HAMAP-Rule" id="MF_00948"/>
    </source>
</evidence>
<accession>A0A540V8K5</accession>
<feature type="domain" description="NusG-like N-terminal" evidence="8">
    <location>
        <begin position="41"/>
        <end position="149"/>
    </location>
</feature>
<dbReference type="InterPro" id="IPR006645">
    <property type="entry name" value="NGN-like_dom"/>
</dbReference>
<dbReference type="RefSeq" id="WP_141612555.1">
    <property type="nucleotide sequence ID" value="NZ_VIGC02000055.1"/>
</dbReference>
<name>A0A540V8K5_9CHLR</name>
<comment type="caution">
    <text evidence="10">The sequence shown here is derived from an EMBL/GenBank/DDBJ whole genome shotgun (WGS) entry which is preliminary data.</text>
</comment>
<keyword evidence="11" id="KW-1185">Reference proteome</keyword>
<dbReference type="PRINTS" id="PR00338">
    <property type="entry name" value="NUSGTNSCPFCT"/>
</dbReference>
<dbReference type="CDD" id="cd09891">
    <property type="entry name" value="NGN_Bact_1"/>
    <property type="match status" value="1"/>
</dbReference>
<dbReference type="SUPFAM" id="SSF50104">
    <property type="entry name" value="Translation proteins SH3-like domain"/>
    <property type="match status" value="1"/>
</dbReference>
<feature type="domain" description="KOW" evidence="9">
    <location>
        <begin position="159"/>
        <end position="186"/>
    </location>
</feature>
<dbReference type="GO" id="GO:0006353">
    <property type="term" value="P:DNA-templated transcription termination"/>
    <property type="evidence" value="ECO:0007669"/>
    <property type="project" value="UniProtKB-UniRule"/>
</dbReference>
<dbReference type="HAMAP" id="MF_00948">
    <property type="entry name" value="NusG"/>
    <property type="match status" value="1"/>
</dbReference>
<evidence type="ECO:0000256" key="6">
    <source>
        <dbReference type="NCBIfam" id="TIGR00922"/>
    </source>
</evidence>
<dbReference type="GO" id="GO:0032784">
    <property type="term" value="P:regulation of DNA-templated transcription elongation"/>
    <property type="evidence" value="ECO:0007669"/>
    <property type="project" value="InterPro"/>
</dbReference>
<dbReference type="Gene3D" id="2.30.30.30">
    <property type="match status" value="1"/>
</dbReference>
<evidence type="ECO:0000256" key="4">
    <source>
        <dbReference type="ARBA" id="ARBA00023163"/>
    </source>
</evidence>
<organism evidence="10 11">
    <name type="scientific">Litorilinea aerophila</name>
    <dbReference type="NCBI Taxonomy" id="1204385"/>
    <lineage>
        <taxon>Bacteria</taxon>
        <taxon>Bacillati</taxon>
        <taxon>Chloroflexota</taxon>
        <taxon>Caldilineae</taxon>
        <taxon>Caldilineales</taxon>
        <taxon>Caldilineaceae</taxon>
        <taxon>Litorilinea</taxon>
    </lineage>
</organism>
<dbReference type="InterPro" id="IPR001062">
    <property type="entry name" value="Transcrpt_antiterm_NusG"/>
</dbReference>
<dbReference type="Pfam" id="PF02357">
    <property type="entry name" value="NusG"/>
    <property type="match status" value="1"/>
</dbReference>
<dbReference type="NCBIfam" id="TIGR00922">
    <property type="entry name" value="nusG"/>
    <property type="match status" value="1"/>
</dbReference>
<dbReference type="InterPro" id="IPR043425">
    <property type="entry name" value="NusG-like"/>
</dbReference>
<dbReference type="InterPro" id="IPR005824">
    <property type="entry name" value="KOW"/>
</dbReference>
<dbReference type="SMART" id="SM00739">
    <property type="entry name" value="KOW"/>
    <property type="match status" value="1"/>
</dbReference>
<dbReference type="FunFam" id="3.30.70.940:FF:000002">
    <property type="entry name" value="Transcription termination/antitermination protein NusG"/>
    <property type="match status" value="1"/>
</dbReference>
<dbReference type="Pfam" id="PF00467">
    <property type="entry name" value="KOW"/>
    <property type="match status" value="1"/>
</dbReference>
<dbReference type="FunFam" id="2.30.30.30:FF:000002">
    <property type="entry name" value="Transcription termination/antitermination factor NusG"/>
    <property type="match status" value="1"/>
</dbReference>
<evidence type="ECO:0000256" key="3">
    <source>
        <dbReference type="ARBA" id="ARBA00023015"/>
    </source>
</evidence>
<reference evidence="10 11" key="1">
    <citation type="submission" date="2019-06" db="EMBL/GenBank/DDBJ databases">
        <title>Genome sequence of Litorilinea aerophila BAA-2444.</title>
        <authorList>
            <person name="Maclea K.S."/>
            <person name="Maurais E.G."/>
            <person name="Iannazzi L.C."/>
        </authorList>
    </citation>
    <scope>NUCLEOTIDE SEQUENCE [LARGE SCALE GENOMIC DNA]</scope>
    <source>
        <strain evidence="10 11">ATCC BAA-2444</strain>
    </source>
</reference>
<dbReference type="AlphaFoldDB" id="A0A540V8K5"/>
<dbReference type="SUPFAM" id="SSF82679">
    <property type="entry name" value="N-utilization substance G protein NusG, N-terminal domain"/>
    <property type="match status" value="1"/>
</dbReference>
<dbReference type="EMBL" id="VIGC01000055">
    <property type="protein sequence ID" value="TQE93052.1"/>
    <property type="molecule type" value="Genomic_DNA"/>
</dbReference>
<evidence type="ECO:0000256" key="2">
    <source>
        <dbReference type="ARBA" id="ARBA00022814"/>
    </source>
</evidence>
<dbReference type="SMART" id="SM00738">
    <property type="entry name" value="NGN"/>
    <property type="match status" value="1"/>
</dbReference>
<keyword evidence="2 5" id="KW-0889">Transcription antitermination</keyword>
<dbReference type="OrthoDB" id="9809075at2"/>
<evidence type="ECO:0000256" key="1">
    <source>
        <dbReference type="ARBA" id="ARBA00022472"/>
    </source>
</evidence>
<evidence type="ECO:0000256" key="7">
    <source>
        <dbReference type="RuleBase" id="RU000538"/>
    </source>
</evidence>
<keyword evidence="4 5" id="KW-0804">Transcription</keyword>
<dbReference type="CDD" id="cd06091">
    <property type="entry name" value="KOW_NusG"/>
    <property type="match status" value="1"/>
</dbReference>
<proteinExistence type="inferred from homology"/>
<dbReference type="InParanoid" id="A0A540V8K5"/>
<dbReference type="PANTHER" id="PTHR30265:SF2">
    <property type="entry name" value="TRANSCRIPTION TERMINATION_ANTITERMINATION PROTEIN NUSG"/>
    <property type="match status" value="1"/>
</dbReference>
<dbReference type="FunCoup" id="A0A540V8K5">
    <property type="interactions" value="478"/>
</dbReference>
<evidence type="ECO:0000259" key="8">
    <source>
        <dbReference type="SMART" id="SM00738"/>
    </source>
</evidence>